<organism evidence="1">
    <name type="scientific">bioreactor metagenome</name>
    <dbReference type="NCBI Taxonomy" id="1076179"/>
    <lineage>
        <taxon>unclassified sequences</taxon>
        <taxon>metagenomes</taxon>
        <taxon>ecological metagenomes</taxon>
    </lineage>
</organism>
<comment type="caution">
    <text evidence="1">The sequence shown here is derived from an EMBL/GenBank/DDBJ whole genome shotgun (WGS) entry which is preliminary data.</text>
</comment>
<accession>A0A645EWJ7</accession>
<name>A0A645EWJ7_9ZZZZ</name>
<dbReference type="EMBL" id="VSSQ01051713">
    <property type="protein sequence ID" value="MPN05806.1"/>
    <property type="molecule type" value="Genomic_DNA"/>
</dbReference>
<proteinExistence type="predicted"/>
<evidence type="ECO:0000313" key="1">
    <source>
        <dbReference type="EMBL" id="MPN05806.1"/>
    </source>
</evidence>
<dbReference type="AlphaFoldDB" id="A0A645EWJ7"/>
<sequence length="78" mass="8574">MDSYIATKPCTYKNLALKAGDVVKVEEGTEVKHFALKKLGKREETKGTGGESYEVPKTPASSLGEMKVVESPVIRRFN</sequence>
<gene>
    <name evidence="1" type="ORF">SDC9_153059</name>
</gene>
<protein>
    <submittedName>
        <fullName evidence="1">Uncharacterized protein</fullName>
    </submittedName>
</protein>
<reference evidence="1" key="1">
    <citation type="submission" date="2019-08" db="EMBL/GenBank/DDBJ databases">
        <authorList>
            <person name="Kucharzyk K."/>
            <person name="Murdoch R.W."/>
            <person name="Higgins S."/>
            <person name="Loffler F."/>
        </authorList>
    </citation>
    <scope>NUCLEOTIDE SEQUENCE</scope>
</reference>